<evidence type="ECO:0000313" key="3">
    <source>
        <dbReference type="Proteomes" id="UP000246464"/>
    </source>
</evidence>
<gene>
    <name evidence="2" type="ORF">SMAX5B_018802</name>
</gene>
<organism evidence="2 3">
    <name type="scientific">Scophthalmus maximus</name>
    <name type="common">Turbot</name>
    <name type="synonym">Psetta maxima</name>
    <dbReference type="NCBI Taxonomy" id="52904"/>
    <lineage>
        <taxon>Eukaryota</taxon>
        <taxon>Metazoa</taxon>
        <taxon>Chordata</taxon>
        <taxon>Craniata</taxon>
        <taxon>Vertebrata</taxon>
        <taxon>Euteleostomi</taxon>
        <taxon>Actinopterygii</taxon>
        <taxon>Neopterygii</taxon>
        <taxon>Teleostei</taxon>
        <taxon>Neoteleostei</taxon>
        <taxon>Acanthomorphata</taxon>
        <taxon>Carangaria</taxon>
        <taxon>Pleuronectiformes</taxon>
        <taxon>Pleuronectoidei</taxon>
        <taxon>Scophthalmidae</taxon>
        <taxon>Scophthalmus</taxon>
    </lineage>
</organism>
<evidence type="ECO:0000256" key="1">
    <source>
        <dbReference type="SAM" id="MobiDB-lite"/>
    </source>
</evidence>
<protein>
    <submittedName>
        <fullName evidence="2">Uncharacterized protein</fullName>
    </submittedName>
</protein>
<name>A0A2U9BQT4_SCOMX</name>
<keyword evidence="3" id="KW-1185">Reference proteome</keyword>
<feature type="region of interest" description="Disordered" evidence="1">
    <location>
        <begin position="34"/>
        <end position="85"/>
    </location>
</feature>
<evidence type="ECO:0000313" key="2">
    <source>
        <dbReference type="EMBL" id="AWP06548.1"/>
    </source>
</evidence>
<reference evidence="2 3" key="1">
    <citation type="submission" date="2017-12" db="EMBL/GenBank/DDBJ databases">
        <title>Integrating genomic resources of turbot (Scophthalmus maximus) in depth evaluation of genetic and physical mapping variation across individuals.</title>
        <authorList>
            <person name="Martinez P."/>
        </authorList>
    </citation>
    <scope>NUCLEOTIDE SEQUENCE [LARGE SCALE GENOMIC DNA]</scope>
</reference>
<proteinExistence type="predicted"/>
<dbReference type="Proteomes" id="UP000246464">
    <property type="component" value="Chromosome 9"/>
</dbReference>
<accession>A0A2U9BQT4</accession>
<sequence length="85" mass="9136">MAAALADCSTHNEAWSRKRINGDVTAGVKGCQSDVFAERKEPKDSLQREPRSPSISLGICDCQRSDKMPPGAVLGARAGRDLTLH</sequence>
<feature type="compositionally biased region" description="Basic and acidic residues" evidence="1">
    <location>
        <begin position="36"/>
        <end position="51"/>
    </location>
</feature>
<dbReference type="EMBL" id="CP026251">
    <property type="protein sequence ID" value="AWP06548.1"/>
    <property type="molecule type" value="Genomic_DNA"/>
</dbReference>
<dbReference type="AlphaFoldDB" id="A0A2U9BQT4"/>